<dbReference type="HOGENOM" id="CLU_2108952_0_0_1"/>
<dbReference type="EMBL" id="KB446547">
    <property type="protein sequence ID" value="EME38396.1"/>
    <property type="molecule type" value="Genomic_DNA"/>
</dbReference>
<reference evidence="3" key="1">
    <citation type="journal article" date="2012" name="PLoS Genet.">
        <title>The genomes of the fungal plant pathogens Cladosporium fulvum and Dothistroma septosporum reveal adaptation to different hosts and lifestyles but also signatures of common ancestry.</title>
        <authorList>
            <person name="de Wit P.J.G.M."/>
            <person name="van der Burgt A."/>
            <person name="Oekmen B."/>
            <person name="Stergiopoulos I."/>
            <person name="Abd-Elsalam K.A."/>
            <person name="Aerts A.L."/>
            <person name="Bahkali A.H."/>
            <person name="Beenen H.G."/>
            <person name="Chettri P."/>
            <person name="Cox M.P."/>
            <person name="Datema E."/>
            <person name="de Vries R.P."/>
            <person name="Dhillon B."/>
            <person name="Ganley A.R."/>
            <person name="Griffiths S.A."/>
            <person name="Guo Y."/>
            <person name="Hamelin R.C."/>
            <person name="Henrissat B."/>
            <person name="Kabir M.S."/>
            <person name="Jashni M.K."/>
            <person name="Kema G."/>
            <person name="Klaubauf S."/>
            <person name="Lapidus A."/>
            <person name="Levasseur A."/>
            <person name="Lindquist E."/>
            <person name="Mehrabi R."/>
            <person name="Ohm R.A."/>
            <person name="Owen T.J."/>
            <person name="Salamov A."/>
            <person name="Schwelm A."/>
            <person name="Schijlen E."/>
            <person name="Sun H."/>
            <person name="van den Burg H.A."/>
            <person name="van Ham R.C.H.J."/>
            <person name="Zhang S."/>
            <person name="Goodwin S.B."/>
            <person name="Grigoriev I.V."/>
            <person name="Collemare J."/>
            <person name="Bradshaw R.E."/>
        </authorList>
    </citation>
    <scope>NUCLEOTIDE SEQUENCE [LARGE SCALE GENOMIC DNA]</scope>
    <source>
        <strain evidence="3">NZE10 / CBS 128990</strain>
    </source>
</reference>
<sequence>MLDRLNIPSATIIGADRSRRTASTCTVAVDTDFGRWSHRGLLATLHSIRNTPLPLAETGRHDGEDYTPDSGKNRGLQYEAWSQERCTSGPGSDRCRWESQTALGEERLWVRVPVL</sequence>
<accession>N1PBR5</accession>
<name>N1PBR5_DOTSN</name>
<dbReference type="Proteomes" id="UP000016933">
    <property type="component" value="Unassembled WGS sequence"/>
</dbReference>
<reference evidence="2 3" key="2">
    <citation type="journal article" date="2012" name="PLoS Pathog.">
        <title>Diverse lifestyles and strategies of plant pathogenesis encoded in the genomes of eighteen Dothideomycetes fungi.</title>
        <authorList>
            <person name="Ohm R.A."/>
            <person name="Feau N."/>
            <person name="Henrissat B."/>
            <person name="Schoch C.L."/>
            <person name="Horwitz B.A."/>
            <person name="Barry K.W."/>
            <person name="Condon B.J."/>
            <person name="Copeland A.C."/>
            <person name="Dhillon B."/>
            <person name="Glaser F."/>
            <person name="Hesse C.N."/>
            <person name="Kosti I."/>
            <person name="LaButti K."/>
            <person name="Lindquist E.A."/>
            <person name="Lucas S."/>
            <person name="Salamov A.A."/>
            <person name="Bradshaw R.E."/>
            <person name="Ciuffetti L."/>
            <person name="Hamelin R.C."/>
            <person name="Kema G.H.J."/>
            <person name="Lawrence C."/>
            <person name="Scott J.A."/>
            <person name="Spatafora J.W."/>
            <person name="Turgeon B.G."/>
            <person name="de Wit P.J.G.M."/>
            <person name="Zhong S."/>
            <person name="Goodwin S.B."/>
            <person name="Grigoriev I.V."/>
        </authorList>
    </citation>
    <scope>NUCLEOTIDE SEQUENCE [LARGE SCALE GENOMIC DNA]</scope>
    <source>
        <strain evidence="3">NZE10 / CBS 128990</strain>
    </source>
</reference>
<dbReference type="AlphaFoldDB" id="N1PBR5"/>
<evidence type="ECO:0000313" key="2">
    <source>
        <dbReference type="EMBL" id="EME38396.1"/>
    </source>
</evidence>
<keyword evidence="3" id="KW-1185">Reference proteome</keyword>
<organism evidence="2 3">
    <name type="scientific">Dothistroma septosporum (strain NZE10 / CBS 128990)</name>
    <name type="common">Red band needle blight fungus</name>
    <name type="synonym">Mycosphaerella pini</name>
    <dbReference type="NCBI Taxonomy" id="675120"/>
    <lineage>
        <taxon>Eukaryota</taxon>
        <taxon>Fungi</taxon>
        <taxon>Dikarya</taxon>
        <taxon>Ascomycota</taxon>
        <taxon>Pezizomycotina</taxon>
        <taxon>Dothideomycetes</taxon>
        <taxon>Dothideomycetidae</taxon>
        <taxon>Mycosphaerellales</taxon>
        <taxon>Mycosphaerellaceae</taxon>
        <taxon>Dothistroma</taxon>
    </lineage>
</organism>
<evidence type="ECO:0000256" key="1">
    <source>
        <dbReference type="SAM" id="MobiDB-lite"/>
    </source>
</evidence>
<protein>
    <submittedName>
        <fullName evidence="2">Uncharacterized protein</fullName>
    </submittedName>
</protein>
<proteinExistence type="predicted"/>
<feature type="region of interest" description="Disordered" evidence="1">
    <location>
        <begin position="53"/>
        <end position="74"/>
    </location>
</feature>
<evidence type="ECO:0000313" key="3">
    <source>
        <dbReference type="Proteomes" id="UP000016933"/>
    </source>
</evidence>
<gene>
    <name evidence="2" type="ORF">DOTSEDRAFT_75814</name>
</gene>